<organism evidence="9">
    <name type="scientific">Thermosulfidibacter takaii</name>
    <dbReference type="NCBI Taxonomy" id="412593"/>
    <lineage>
        <taxon>Bacteria</taxon>
        <taxon>Pseudomonadati</taxon>
        <taxon>Thermosulfidibacterota</taxon>
        <taxon>Thermosulfidibacteria</taxon>
        <taxon>Thermosulfidibacterales</taxon>
        <taxon>Thermosulfidibacteraceae</taxon>
    </lineage>
</organism>
<dbReference type="InterPro" id="IPR035965">
    <property type="entry name" value="PAS-like_dom_sf"/>
</dbReference>
<dbReference type="EC" id="2.7.13.3" evidence="2"/>
<dbReference type="GO" id="GO:0007234">
    <property type="term" value="P:osmosensory signaling via phosphorelay pathway"/>
    <property type="evidence" value="ECO:0007669"/>
    <property type="project" value="TreeGrafter"/>
</dbReference>
<keyword evidence="5" id="KW-0472">Membrane</keyword>
<protein>
    <recommendedName>
        <fullName evidence="2">histidine kinase</fullName>
        <ecNumber evidence="2">2.7.13.3</ecNumber>
    </recommendedName>
</protein>
<keyword evidence="4 9" id="KW-0418">Kinase</keyword>
<dbReference type="GO" id="GO:0000155">
    <property type="term" value="F:phosphorelay sensor kinase activity"/>
    <property type="evidence" value="ECO:0007669"/>
    <property type="project" value="InterPro"/>
</dbReference>
<dbReference type="GO" id="GO:0016020">
    <property type="term" value="C:membrane"/>
    <property type="evidence" value="ECO:0007669"/>
    <property type="project" value="UniProtKB-SubCell"/>
</dbReference>
<sequence>MEGSHRSARVKREEDLLSILAHIQELSSPREILSVLLRRTVESYGFLSGWFSIFEEGEWHLVDSYPPLEAQRETSLLSLLSSLEEGKGARTLTRKDHFFVVVPVRTRWALRGALILKGSSRPGEDLLRILEILGVATGGCMTRCEKHISRLKGLSFLVKAERRGRNLLVLEDLSEIEERVEKDCRELVECQGVLLALVEENEIRFLKPVGEEMKSLARRILSSKKEIFWEGKGLFPLLWEDKVRGLLLLEGTEDLLKKQGKKGVLDIYTSSLAQSIHRAMETRLLKERYKGIVTSPLLCLFQVDPEGRISFINGSLALTLGYPLREARGLVGKPFHQLVHPSHQAMIMEKLKAQMKEEGGPEIHQITMADKEGSPVPMMVSTVPIAHPGKGQGILGVAIDITEKERLLEDLSRRNKELESFAYSAAHELRGPIVYLKRVVSQPSLDDFPMEELKWAVNRLESTLKHLTAYSLMDNKEVELKRISPYLLVEGIWRDLAREVGITMDIAIKLPPVIKSDPFLLELIFSNLLRNAFKYGIKGSPPLVEVGYTRKKGELLFYVKDYGEGFPPEKAQEIFEPFVRLHSSKKGTGLGLTIAKKAVEKLGGGIWAEGFPGKGATFYFTHPIL</sequence>
<comment type="caution">
    <text evidence="9">The sequence shown here is derived from an EMBL/GenBank/DDBJ whole genome shotgun (WGS) entry which is preliminary data.</text>
</comment>
<dbReference type="InterPro" id="IPR036097">
    <property type="entry name" value="HisK_dim/P_sf"/>
</dbReference>
<dbReference type="InterPro" id="IPR005467">
    <property type="entry name" value="His_kinase_dom"/>
</dbReference>
<evidence type="ECO:0000256" key="2">
    <source>
        <dbReference type="ARBA" id="ARBA00012438"/>
    </source>
</evidence>
<evidence type="ECO:0000256" key="3">
    <source>
        <dbReference type="ARBA" id="ARBA00022679"/>
    </source>
</evidence>
<reference evidence="9" key="1">
    <citation type="journal article" date="2020" name="mSystems">
        <title>Genome- and Community-Level Interaction Insights into Carbon Utilization and Element Cycling Functions of Hydrothermarchaeota in Hydrothermal Sediment.</title>
        <authorList>
            <person name="Zhou Z."/>
            <person name="Liu Y."/>
            <person name="Xu W."/>
            <person name="Pan J."/>
            <person name="Luo Z.H."/>
            <person name="Li M."/>
        </authorList>
    </citation>
    <scope>NUCLEOTIDE SEQUENCE [LARGE SCALE GENOMIC DNA]</scope>
    <source>
        <strain evidence="9">HyVt-115</strain>
    </source>
</reference>
<dbReference type="SUPFAM" id="SSF55874">
    <property type="entry name" value="ATPase domain of HSP90 chaperone/DNA topoisomerase II/histidine kinase"/>
    <property type="match status" value="1"/>
</dbReference>
<dbReference type="Pfam" id="PF02518">
    <property type="entry name" value="HATPase_c"/>
    <property type="match status" value="1"/>
</dbReference>
<dbReference type="InterPro" id="IPR004358">
    <property type="entry name" value="Sig_transdc_His_kin-like_C"/>
</dbReference>
<evidence type="ECO:0000256" key="1">
    <source>
        <dbReference type="ARBA" id="ARBA00000085"/>
    </source>
</evidence>
<dbReference type="InterPro" id="IPR003594">
    <property type="entry name" value="HATPase_dom"/>
</dbReference>
<dbReference type="InterPro" id="IPR000700">
    <property type="entry name" value="PAS-assoc_C"/>
</dbReference>
<evidence type="ECO:0000259" key="7">
    <source>
        <dbReference type="PROSITE" id="PS50112"/>
    </source>
</evidence>
<dbReference type="AlphaFoldDB" id="A0A7C0Y8I9"/>
<evidence type="ECO:0000259" key="8">
    <source>
        <dbReference type="PROSITE" id="PS50113"/>
    </source>
</evidence>
<dbReference type="Pfam" id="PF13426">
    <property type="entry name" value="PAS_9"/>
    <property type="match status" value="1"/>
</dbReference>
<gene>
    <name evidence="9" type="ORF">ENF32_05295</name>
</gene>
<feature type="domain" description="PAC" evidence="8">
    <location>
        <begin position="362"/>
        <end position="413"/>
    </location>
</feature>
<evidence type="ECO:0000256" key="4">
    <source>
        <dbReference type="ARBA" id="ARBA00022777"/>
    </source>
</evidence>
<dbReference type="PANTHER" id="PTHR42878:SF15">
    <property type="entry name" value="BACTERIOPHYTOCHROME"/>
    <property type="match status" value="1"/>
</dbReference>
<dbReference type="GO" id="GO:0000156">
    <property type="term" value="F:phosphorelay response regulator activity"/>
    <property type="evidence" value="ECO:0007669"/>
    <property type="project" value="TreeGrafter"/>
</dbReference>
<evidence type="ECO:0000256" key="5">
    <source>
        <dbReference type="ARBA" id="ARBA00023136"/>
    </source>
</evidence>
<comment type="catalytic activity">
    <reaction evidence="1">
        <text>ATP + protein L-histidine = ADP + protein N-phospho-L-histidine.</text>
        <dbReference type="EC" id="2.7.13.3"/>
    </reaction>
</comment>
<evidence type="ECO:0000259" key="6">
    <source>
        <dbReference type="PROSITE" id="PS50109"/>
    </source>
</evidence>
<dbReference type="Proteomes" id="UP000885690">
    <property type="component" value="Unassembled WGS sequence"/>
</dbReference>
<dbReference type="GO" id="GO:0030295">
    <property type="term" value="F:protein kinase activator activity"/>
    <property type="evidence" value="ECO:0007669"/>
    <property type="project" value="TreeGrafter"/>
</dbReference>
<dbReference type="InterPro" id="IPR000014">
    <property type="entry name" value="PAS"/>
</dbReference>
<dbReference type="InterPro" id="IPR036890">
    <property type="entry name" value="HATPase_C_sf"/>
</dbReference>
<accession>A0A7C0Y8I9</accession>
<dbReference type="PROSITE" id="PS50109">
    <property type="entry name" value="HIS_KIN"/>
    <property type="match status" value="1"/>
</dbReference>
<feature type="domain" description="PAS" evidence="7">
    <location>
        <begin position="300"/>
        <end position="358"/>
    </location>
</feature>
<dbReference type="SMART" id="SM00091">
    <property type="entry name" value="PAS"/>
    <property type="match status" value="1"/>
</dbReference>
<keyword evidence="3" id="KW-0808">Transferase</keyword>
<dbReference type="Gene3D" id="3.30.565.10">
    <property type="entry name" value="Histidine kinase-like ATPase, C-terminal domain"/>
    <property type="match status" value="1"/>
</dbReference>
<dbReference type="InterPro" id="IPR050351">
    <property type="entry name" value="BphY/WalK/GraS-like"/>
</dbReference>
<dbReference type="EMBL" id="DQWS01000195">
    <property type="protein sequence ID" value="HDD53465.1"/>
    <property type="molecule type" value="Genomic_DNA"/>
</dbReference>
<dbReference type="PANTHER" id="PTHR42878">
    <property type="entry name" value="TWO-COMPONENT HISTIDINE KINASE"/>
    <property type="match status" value="1"/>
</dbReference>
<dbReference type="SUPFAM" id="SSF55785">
    <property type="entry name" value="PYP-like sensor domain (PAS domain)"/>
    <property type="match status" value="1"/>
</dbReference>
<evidence type="ECO:0000313" key="9">
    <source>
        <dbReference type="EMBL" id="HDD53465.1"/>
    </source>
</evidence>
<dbReference type="Gene3D" id="3.30.450.20">
    <property type="entry name" value="PAS domain"/>
    <property type="match status" value="1"/>
</dbReference>
<dbReference type="CDD" id="cd00130">
    <property type="entry name" value="PAS"/>
    <property type="match status" value="1"/>
</dbReference>
<dbReference type="PROSITE" id="PS50112">
    <property type="entry name" value="PAS"/>
    <property type="match status" value="1"/>
</dbReference>
<dbReference type="PRINTS" id="PR00344">
    <property type="entry name" value="BCTRLSENSOR"/>
</dbReference>
<dbReference type="SMART" id="SM00387">
    <property type="entry name" value="HATPase_c"/>
    <property type="match status" value="1"/>
</dbReference>
<dbReference type="PROSITE" id="PS50113">
    <property type="entry name" value="PAC"/>
    <property type="match status" value="1"/>
</dbReference>
<name>A0A7C0Y8I9_9BACT</name>
<dbReference type="NCBIfam" id="TIGR00229">
    <property type="entry name" value="sensory_box"/>
    <property type="match status" value="1"/>
</dbReference>
<feature type="domain" description="Histidine kinase" evidence="6">
    <location>
        <begin position="424"/>
        <end position="625"/>
    </location>
</feature>
<proteinExistence type="predicted"/>
<dbReference type="SUPFAM" id="SSF47384">
    <property type="entry name" value="Homodimeric domain of signal transducing histidine kinase"/>
    <property type="match status" value="1"/>
</dbReference>